<dbReference type="Proteomes" id="UP000054776">
    <property type="component" value="Unassembled WGS sequence"/>
</dbReference>
<sequence length="191" mass="22364">MQATTCLLQNEVQAQWMYSQRMVSSETVYNKQLSRQFSKTVLNHCLNKKLHYHKSKLAYYDIIKLVKDRYGDKTYFNKHFSKVNIKEFFMISQSKILYNKYLLYTFHLPSNKLKDLITSTKSAYCFSVNFIGCRSDALHSKTQFITRLSLVVIISLGIALTIRVWETLGSPFKLFNSQMSKESSFLRTGVF</sequence>
<keyword evidence="1" id="KW-0472">Membrane</keyword>
<proteinExistence type="predicted"/>
<dbReference type="OrthoDB" id="5941040at2759"/>
<evidence type="ECO:0000313" key="3">
    <source>
        <dbReference type="EMBL" id="KRY34936.1"/>
    </source>
</evidence>
<keyword evidence="4" id="KW-1185">Reference proteome</keyword>
<protein>
    <submittedName>
        <fullName evidence="2">Uncharacterized protein</fullName>
    </submittedName>
</protein>
<organism evidence="2 4">
    <name type="scientific">Trichinella spiralis</name>
    <name type="common">Trichina worm</name>
    <dbReference type="NCBI Taxonomy" id="6334"/>
    <lineage>
        <taxon>Eukaryota</taxon>
        <taxon>Metazoa</taxon>
        <taxon>Ecdysozoa</taxon>
        <taxon>Nematoda</taxon>
        <taxon>Enoplea</taxon>
        <taxon>Dorylaimia</taxon>
        <taxon>Trichinellida</taxon>
        <taxon>Trichinellidae</taxon>
        <taxon>Trichinella</taxon>
    </lineage>
</organism>
<evidence type="ECO:0000313" key="2">
    <source>
        <dbReference type="EMBL" id="KRY27051.1"/>
    </source>
</evidence>
<dbReference type="EMBL" id="JYDH01000059">
    <property type="protein sequence ID" value="KRY34936.1"/>
    <property type="molecule type" value="Genomic_DNA"/>
</dbReference>
<evidence type="ECO:0000313" key="4">
    <source>
        <dbReference type="Proteomes" id="UP000054776"/>
    </source>
</evidence>
<evidence type="ECO:0000256" key="1">
    <source>
        <dbReference type="SAM" id="Phobius"/>
    </source>
</evidence>
<dbReference type="InParanoid" id="A0A0V1AQJ7"/>
<keyword evidence="1" id="KW-0812">Transmembrane</keyword>
<keyword evidence="1" id="KW-1133">Transmembrane helix</keyword>
<accession>A0A0V1AQJ7</accession>
<reference evidence="2 4" key="1">
    <citation type="submission" date="2015-01" db="EMBL/GenBank/DDBJ databases">
        <title>Evolution of Trichinella species and genotypes.</title>
        <authorList>
            <person name="Korhonen P.K."/>
            <person name="Edoardo P."/>
            <person name="Giuseppe L.R."/>
            <person name="Gasser R.B."/>
        </authorList>
    </citation>
    <scope>NUCLEOTIDE SEQUENCE [LARGE SCALE GENOMIC DNA]</scope>
    <source>
        <strain evidence="2">ISS3</strain>
    </source>
</reference>
<comment type="caution">
    <text evidence="2">The sequence shown here is derived from an EMBL/GenBank/DDBJ whole genome shotgun (WGS) entry which is preliminary data.</text>
</comment>
<feature type="transmembrane region" description="Helical" evidence="1">
    <location>
        <begin position="144"/>
        <end position="165"/>
    </location>
</feature>
<gene>
    <name evidence="2" type="ORF">T01_15584</name>
    <name evidence="3" type="ORF">T01_8860</name>
</gene>
<name>A0A0V1AQJ7_TRISP</name>
<dbReference type="AlphaFoldDB" id="A0A0V1AQJ7"/>
<dbReference type="EMBL" id="JYDH01000291">
    <property type="protein sequence ID" value="KRY27051.1"/>
    <property type="molecule type" value="Genomic_DNA"/>
</dbReference>